<dbReference type="InterPro" id="IPR036372">
    <property type="entry name" value="BEACH_dom_sf"/>
</dbReference>
<dbReference type="SUPFAM" id="SSF49899">
    <property type="entry name" value="Concanavalin A-like lectins/glucanases"/>
    <property type="match status" value="1"/>
</dbReference>
<dbReference type="Gene3D" id="2.60.120.200">
    <property type="match status" value="1"/>
</dbReference>
<dbReference type="Pfam" id="PF20425">
    <property type="entry name" value="Neurobeachin"/>
    <property type="match status" value="1"/>
</dbReference>
<feature type="region of interest" description="Disordered" evidence="4">
    <location>
        <begin position="2674"/>
        <end position="2704"/>
    </location>
</feature>
<dbReference type="InterPro" id="IPR050865">
    <property type="entry name" value="BEACH_Domain"/>
</dbReference>
<feature type="compositionally biased region" description="Basic and acidic residues" evidence="4">
    <location>
        <begin position="2576"/>
        <end position="2585"/>
    </location>
</feature>
<name>A0ABD3H5N9_9MARC</name>
<dbReference type="InterPro" id="IPR001680">
    <property type="entry name" value="WD40_rpt"/>
</dbReference>
<feature type="compositionally biased region" description="Low complexity" evidence="4">
    <location>
        <begin position="118"/>
        <end position="129"/>
    </location>
</feature>
<comment type="caution">
    <text evidence="7">The sequence shown here is derived from an EMBL/GenBank/DDBJ whole genome shotgun (WGS) entry which is preliminary data.</text>
</comment>
<proteinExistence type="predicted"/>
<dbReference type="InterPro" id="IPR015943">
    <property type="entry name" value="WD40/YVTN_repeat-like_dom_sf"/>
</dbReference>
<dbReference type="PANTHER" id="PTHR13743:SF112">
    <property type="entry name" value="BEACH DOMAIN-CONTAINING PROTEIN"/>
    <property type="match status" value="1"/>
</dbReference>
<dbReference type="InterPro" id="IPR046852">
    <property type="entry name" value="Neurobeachin_a-sol"/>
</dbReference>
<feature type="compositionally biased region" description="Basic and acidic residues" evidence="4">
    <location>
        <begin position="293"/>
        <end position="305"/>
    </location>
</feature>
<evidence type="ECO:0000256" key="3">
    <source>
        <dbReference type="PROSITE-ProRule" id="PRU00221"/>
    </source>
</evidence>
<evidence type="ECO:0000256" key="4">
    <source>
        <dbReference type="SAM" id="MobiDB-lite"/>
    </source>
</evidence>
<dbReference type="SMART" id="SM01026">
    <property type="entry name" value="Beach"/>
    <property type="match status" value="1"/>
</dbReference>
<dbReference type="Pfam" id="PF20426">
    <property type="entry name" value="NBCH_WD40"/>
    <property type="match status" value="1"/>
</dbReference>
<feature type="region of interest" description="Disordered" evidence="4">
    <location>
        <begin position="2575"/>
        <end position="2596"/>
    </location>
</feature>
<dbReference type="Gene3D" id="1.10.1540.10">
    <property type="entry name" value="BEACH domain"/>
    <property type="match status" value="1"/>
</dbReference>
<dbReference type="InterPro" id="IPR000409">
    <property type="entry name" value="BEACH_dom"/>
</dbReference>
<dbReference type="InterPro" id="IPR011993">
    <property type="entry name" value="PH-like_dom_sf"/>
</dbReference>
<evidence type="ECO:0000259" key="6">
    <source>
        <dbReference type="PROSITE" id="PS51783"/>
    </source>
</evidence>
<dbReference type="Pfam" id="PF15787">
    <property type="entry name" value="DUF4704"/>
    <property type="match status" value="1"/>
</dbReference>
<dbReference type="Proteomes" id="UP001633002">
    <property type="component" value="Unassembled WGS sequence"/>
</dbReference>
<accession>A0ABD3H5N9</accession>
<dbReference type="Pfam" id="PF14844">
    <property type="entry name" value="PH_BEACH"/>
    <property type="match status" value="1"/>
</dbReference>
<evidence type="ECO:0000256" key="2">
    <source>
        <dbReference type="ARBA" id="ARBA00022737"/>
    </source>
</evidence>
<dbReference type="EMBL" id="JBJQOH010000006">
    <property type="protein sequence ID" value="KAL3684694.1"/>
    <property type="molecule type" value="Genomic_DNA"/>
</dbReference>
<dbReference type="InterPro" id="IPR019775">
    <property type="entry name" value="WD40_repeat_CS"/>
</dbReference>
<dbReference type="PANTHER" id="PTHR13743">
    <property type="entry name" value="BEIGE/BEACH-RELATED"/>
    <property type="match status" value="1"/>
</dbReference>
<keyword evidence="8" id="KW-1185">Reference proteome</keyword>
<dbReference type="InterPro" id="IPR031570">
    <property type="entry name" value="NBEA/BDCP_DUF4704"/>
</dbReference>
<dbReference type="InterPro" id="IPR013320">
    <property type="entry name" value="ConA-like_dom_sf"/>
</dbReference>
<dbReference type="SUPFAM" id="SSF81837">
    <property type="entry name" value="BEACH domain"/>
    <property type="match status" value="1"/>
</dbReference>
<keyword evidence="2" id="KW-0677">Repeat</keyword>
<dbReference type="InterPro" id="IPR046851">
    <property type="entry name" value="NBCH_WD40"/>
</dbReference>
<dbReference type="Gene3D" id="2.30.29.30">
    <property type="entry name" value="Pleckstrin-homology domain (PH domain)/Phosphotyrosine-binding domain (PTB)"/>
    <property type="match status" value="1"/>
</dbReference>
<evidence type="ECO:0000313" key="8">
    <source>
        <dbReference type="Proteomes" id="UP001633002"/>
    </source>
</evidence>
<feature type="region of interest" description="Disordered" evidence="4">
    <location>
        <begin position="106"/>
        <end position="129"/>
    </location>
</feature>
<dbReference type="Pfam" id="PF02138">
    <property type="entry name" value="Beach"/>
    <property type="match status" value="1"/>
</dbReference>
<gene>
    <name evidence="7" type="ORF">R1sor_002716</name>
</gene>
<protein>
    <submittedName>
        <fullName evidence="7">Uncharacterized protein</fullName>
    </submittedName>
</protein>
<dbReference type="SMART" id="SM00320">
    <property type="entry name" value="WD40"/>
    <property type="match status" value="5"/>
</dbReference>
<feature type="compositionally biased region" description="Polar residues" evidence="4">
    <location>
        <begin position="283"/>
        <end position="292"/>
    </location>
</feature>
<dbReference type="PROSITE" id="PS50082">
    <property type="entry name" value="WD_REPEATS_2"/>
    <property type="match status" value="1"/>
</dbReference>
<feature type="repeat" description="WD" evidence="3">
    <location>
        <begin position="3240"/>
        <end position="3281"/>
    </location>
</feature>
<dbReference type="CDD" id="cd06071">
    <property type="entry name" value="Beach"/>
    <property type="match status" value="1"/>
</dbReference>
<dbReference type="Gene3D" id="2.130.10.10">
    <property type="entry name" value="YVTN repeat-like/Quinoprotein amine dehydrogenase"/>
    <property type="match status" value="1"/>
</dbReference>
<feature type="domain" description="BEACH" evidence="5">
    <location>
        <begin position="2807"/>
        <end position="3096"/>
    </location>
</feature>
<dbReference type="FunFam" id="1.10.1540.10:FF:000001">
    <property type="entry name" value="neurobeachin isoform X1"/>
    <property type="match status" value="1"/>
</dbReference>
<organism evidence="7 8">
    <name type="scientific">Riccia sorocarpa</name>
    <dbReference type="NCBI Taxonomy" id="122646"/>
    <lineage>
        <taxon>Eukaryota</taxon>
        <taxon>Viridiplantae</taxon>
        <taxon>Streptophyta</taxon>
        <taxon>Embryophyta</taxon>
        <taxon>Marchantiophyta</taxon>
        <taxon>Marchantiopsida</taxon>
        <taxon>Marchantiidae</taxon>
        <taxon>Marchantiales</taxon>
        <taxon>Ricciaceae</taxon>
        <taxon>Riccia</taxon>
    </lineage>
</organism>
<feature type="domain" description="BEACH-type PH" evidence="6">
    <location>
        <begin position="2615"/>
        <end position="2783"/>
    </location>
</feature>
<reference evidence="7 8" key="1">
    <citation type="submission" date="2024-09" db="EMBL/GenBank/DDBJ databases">
        <title>Chromosome-scale assembly of Riccia sorocarpa.</title>
        <authorList>
            <person name="Paukszto L."/>
        </authorList>
    </citation>
    <scope>NUCLEOTIDE SEQUENCE [LARGE SCALE GENOMIC DNA]</scope>
    <source>
        <strain evidence="7">LP-2024</strain>
        <tissue evidence="7">Aerial parts of the thallus</tissue>
    </source>
</reference>
<feature type="region of interest" description="Disordered" evidence="4">
    <location>
        <begin position="475"/>
        <end position="501"/>
    </location>
</feature>
<evidence type="ECO:0000313" key="7">
    <source>
        <dbReference type="EMBL" id="KAL3684694.1"/>
    </source>
</evidence>
<feature type="region of interest" description="Disordered" evidence="4">
    <location>
        <begin position="2511"/>
        <end position="2530"/>
    </location>
</feature>
<evidence type="ECO:0000256" key="1">
    <source>
        <dbReference type="ARBA" id="ARBA00022574"/>
    </source>
</evidence>
<dbReference type="SUPFAM" id="SSF50978">
    <property type="entry name" value="WD40 repeat-like"/>
    <property type="match status" value="1"/>
</dbReference>
<dbReference type="InterPro" id="IPR036322">
    <property type="entry name" value="WD40_repeat_dom_sf"/>
</dbReference>
<dbReference type="PROSITE" id="PS50197">
    <property type="entry name" value="BEACH"/>
    <property type="match status" value="1"/>
</dbReference>
<sequence length="3493" mass="387358">MYFVRGVASIFGKGSAGESGPGFDSPGRNASYYFQSWPEVLFSDEGEEAVLDNLWKAYQYTPTLQEEKKKAFGAFLKQFLQTFENWVDVTVASPGVKSPGILSPGLRKAPTSYDEEVSSPASSSASPARSASSREVFGCSIGHPTSVVVGLIQELRHSITTISNLALGTDEEWQNSEDMEFVSILLKVLIIITRSSHNRKIFSFYSGMQTLMGLMKAAVVKLKGVASAVTAGISPPPSALNRMRFLESMIAQILKSVGNYIDTEPSKMDISVIDGKFLTSAQAEPSGSQASEYLERQTSSDDTPVRRQMSSGDSYGERVSVNIVDNHGGAVGSLPLLETGGLNWFVELLRILKRLRLKGVPSDVGLEQLTLKTLREAIFANPKSQNHFRSIGGLEVLMTGLGTLALNTPSSPGINSDHDTLNFTEDLTTFLVDFQMQHRFRNVGSLQSLRELGAVEKFSKIIRFAAFTIPEMTSKLRGSSEEVPKSPVLPPSSYLTQEDDREDLKESQLGLLRERKANVSAGDSRQLVEGCSYELEGTTVALDNSLGDDDLPGWNPRVAELCRILCSFLLPSGDVRSFASGIARSLEIPGLSGAYWELASRWIVNVLLGVFRDRKESSIEESEASQMLRPVSTTLQHYVLFVMKKMLEISPNVLHIFHEDGIWDVMFSKYFFYFGLPLEDQVALGAQKGYFRKVVAEDVEESVTVETEKAGNEKEIFDSVDSEPLRLEVISFVELAATAEGSIDNMPECGALLSALQRCSLMPSITTMLVKSLHRILQLNVETTISSFKSLDAVTIFASIMEWQKQRFEELCREGSIKDCGTAGASGEDGSSAVFNGVEAGETQQSGLWHVLADMEIWQQARENMFTLFTDYLTLCEEAIIEVTQKSRVVDALFNLLYEPRSRKFALDHILMLMKLPPKTDEDQDAKMALCLQYLETLPLAQATCRGSGTGISLLISLLAGLREVLQTDLTYYQALFREGECFVHIVSLLNDDHAKETGLQLSLDVVLTLTQLLEGNEASKVAFRSLVGSGYKTLQSLLVERHQNSPSRALLIALLDMLVDGDFSADSNMLIQNEDVILLFFNLLRQCDEQEQCKGLDTFFRLLEDSTANQAACVRSGLLSFLLDWFAVAQSDLLVIKLAQLVQMIGGHSVSGKDMRRIFSLLRSTNDQPKPQHGNILLKVLQGMLKEEGPAVFFEMSGRDSVNFSPVVKFSFSGSLNFLSSVTESLTFLNYLKKEEMLSYVQGIVVTTPLRWPSNRGFSFSCWIRVQSYPPHKDESVDDSLVGLFSFLSENGKGCTALLHEDHLIFECTSNKRQTISVGLKLHQRRWHFLCITHSTGRALTGGNTLNVFLDGAQVASEKFRYPRLLEPLIRCTIGASSRLPPAEGSNHNEPKGKFSAPLCGQLGPIYFFDDALSPEQVLGIYSLGPGYMYSFLNNDVGRVPENNISQKVVDPREGLGSKIIFGYNAQASAGRILFDVSPASEQALDSGQYDASIMGGTHLCYRRLAQDSVHSVGGVAVFYPLFVQLDQLVRDSVSLNELSKRQRQARERISEKGFGGVAEFQEGPDVAVEVIELITAVLAKNYANQQFMHNIAGFSVLGYLLQSVSPQHLTVNFVLALDRLLITVASSGSTRLSRVLVKEALSKLYLNPHIWIFTPYSVQRILYSSLLAYVEKDASNLSSVCGLARILDILQQFYWDKPKKKKTVAPKTLPNPATKTLTGERPSQEEIANLRRLVLKVAETLIRNQIRLSDIKALVSFMETTEDVDCLEDVLTMILGLLANKLFIAKFVEYLFKLGGCHLLVNLLKRSQESIRLLTLRIIGAALVAAPAEKKVFGIFLGGAASKAALENQRIEKLKLAHLFATIKERVLMFRFTDPLRVTLFDMLLGGAIPKQVMDYGSGEAQNRPALLSSGRPPNSPGSLALPQVLEIIMKFVLASRDLSLRLDILNDIVHLLKANSLNCEALVLQSNWQDWFFAVLAEATNRNDVSTPSEKSWLMGKEERLIRKIFRIVHMHFVLYVKGGSWHVERTVDFIHLYTKQGRLKKFYSLHAILGDLFEKILRKFPSSQIWAQPCRDNLLHLLTFVDELVMPDAFNLLVFSSDCLWEDTEDSALLSGGYVELSSSPLYTRTTSLSSEQATASTRRSLRRVFSYNHPRNALRGSTPGEAGEIIDKTHIWRLYDSIWSLLTVLSGRKPGASFLFPTSMVPSLGQRARGLVESITIPGAEMAAAVVSGGLGVVGITSSSKGGEKINKGTKGETYPRVVFPLSLLYIYEADLEKASGCVQQLLNLLPGYLNVENESTKNKLHLFLWSLLEARTEVGSLDDGARFHVVSQLIRETMDLGKNMLASTLANKDVQDEGSNSGDSALQNLLQRERITSAVSEERKYIESLVAQRQREVDSLQKELTDVNLWEIQPGKPLDDQISGNLSAICIGDRTRRQAFQLLYDEEQQAVSAQWCHLYRDMTDERGPWAVVSFPNNALTRWKLDKTEDPIRRRFKTKRNYHFNEELLRPAVTPGREQPAEDEDVNTDGGNAAINLIVGSVKTLLLKGLKGVSEEVESDDENVDDDNIDQTSIHTEEGEKSQDCENASPADVVDNTGTVTDEIAQQASHTPDAGDQEVLLSVSCVFVSPKRKLAGRLELMNSSVHFYGEFIVEGTGGSTVFTPAGGLNYPEIPSLELPDKGGSRSKAGTKKEGACGGGVTGDLEKGNAMDRIEPVRCTTPGPAKDVKRHRRWDLFQVKAIQGTRFLLQYTALELFFDNSVPPVFLNFPSQKHAKDVSSMIINLRSRGIPAKSGPKDKDESLYYIDKRRAVDLAERARDSWRRREITNFDYLMTLNTLAGRSYNDLTQYPVFPWIIADYTSQKLDLGSPSTFRNLSKPVGALNEKRFQMFEERFRSFSDPDIPSFYYGSHYSSMGIVLFYLLRLEPFSALHRQLQGGKFDHADRLFHSIAGAYANCLTNTSDVKELVPEFFYMPEFLENSNQYYIGVKQDGEELADVVLPPWAKDAEEFVRKNREALESEYVSDHLHEWIDLIFGYKQRGRPALEAANVFYHLTYEDAVNLEATETMNERAAIEDQIANFGQTPVQLFRKRHPKRGVAMPITRPLYYAPASISVTSSIPGSVAASGQKNDSTVYVGVTDGKVVTVNSGFTINVRPWITPGLQGGGSFTFSSSQEPFFGIGSDIMLTRRIGGPMVDAVPVGPNCFRTLQVRSHNFLLTCGQWDNSFKVVSLSDGRIIQTNCHHKDVISCLSVAADGSVVVTGSCDTTVMVWEVELAKTRRPMGTRDGSSSAGERMGRLDNPVIISNKPRHVLCGHDDAVTCVVVRVELDLVVSGSKDSTCILHTLRQGRYVRSIQHPSKSPISKLLVSQHARLVMFSNEDLSLHLFSVNGKKLAAAETNGRINCMELSSCGEFIVYGGDHGQIVVRSLYTLEVIRKYEGTSSPVTALAMTPEDCFLVGTQEGDLLVYSVVLQPPQSRKTGLLSALRRPSVAAF</sequence>
<keyword evidence="1 3" id="KW-0853">WD repeat</keyword>
<dbReference type="PROSITE" id="PS00678">
    <property type="entry name" value="WD_REPEATS_1"/>
    <property type="match status" value="1"/>
</dbReference>
<feature type="region of interest" description="Disordered" evidence="4">
    <location>
        <begin position="283"/>
        <end position="314"/>
    </location>
</feature>
<dbReference type="InterPro" id="IPR023362">
    <property type="entry name" value="PH-BEACH_dom"/>
</dbReference>
<dbReference type="SUPFAM" id="SSF50729">
    <property type="entry name" value="PH domain-like"/>
    <property type="match status" value="1"/>
</dbReference>
<dbReference type="Pfam" id="PF13385">
    <property type="entry name" value="Laminin_G_3"/>
    <property type="match status" value="1"/>
</dbReference>
<dbReference type="PROSITE" id="PS50294">
    <property type="entry name" value="WD_REPEATS_REGION"/>
    <property type="match status" value="1"/>
</dbReference>
<evidence type="ECO:0000259" key="5">
    <source>
        <dbReference type="PROSITE" id="PS50197"/>
    </source>
</evidence>
<dbReference type="PROSITE" id="PS51783">
    <property type="entry name" value="PH_BEACH"/>
    <property type="match status" value="1"/>
</dbReference>